<sequence length="495" mass="50619">MPPELLDKINAGLAGEAVPDVKILSVVEDPDLVFEGEVVYGSIAFIDGMLVLILEDGSVVVLKDLDGRDYAIEPVADNLSRKQIVILEDDGNATSIGQGSSGEELAVSNLDPLFGLPINLLLPPTDYPIIPQRDRDFAADNGAFSDVSIVELSPTTSAETDAPVSLRLADFVRITTNTEGGEDIDTVTLTITDLPAGTTSTAGTLSAASDGTLTLDFTGDGAAWDALTLTFPADFSSASRSDIASGPMSGTISVLTTLDGTASLDFPVTLLAEADIALDGPGSLALAETDAPLDFRPADALLPRASDIDGSESITQVTLSLPDLPPGTLYSTDNGASFRAAGTEFTLTLAEYQAMIIRLPADFSTQNPPSSLSGLLTATTNEGGFIEGPINISVTFELDVDLSAPAVITGTEDSNGVDGSGVTVDLGIAVAATDQDGSEDGTTVEIAFTGLPPGALVNGGTLDPATGIWTGSMAEANALGVFLPGDFSGSVTAVI</sequence>
<feature type="non-terminal residue" evidence="1">
    <location>
        <position position="495"/>
    </location>
</feature>
<evidence type="ECO:0000313" key="2">
    <source>
        <dbReference type="Proteomes" id="UP000215377"/>
    </source>
</evidence>
<protein>
    <submittedName>
        <fullName evidence="1">Uncharacterized protein</fullName>
    </submittedName>
</protein>
<organism evidence="1 2">
    <name type="scientific">Marinibacterium profundimaris</name>
    <dbReference type="NCBI Taxonomy" id="1679460"/>
    <lineage>
        <taxon>Bacteria</taxon>
        <taxon>Pseudomonadati</taxon>
        <taxon>Pseudomonadota</taxon>
        <taxon>Alphaproteobacteria</taxon>
        <taxon>Rhodobacterales</taxon>
        <taxon>Paracoccaceae</taxon>
        <taxon>Marinibacterium</taxon>
    </lineage>
</organism>
<evidence type="ECO:0000313" key="1">
    <source>
        <dbReference type="EMBL" id="OWU72788.1"/>
    </source>
</evidence>
<dbReference type="Proteomes" id="UP000215377">
    <property type="component" value="Unassembled WGS sequence"/>
</dbReference>
<keyword evidence="2" id="KW-1185">Reference proteome</keyword>
<dbReference type="EMBL" id="AQQR01000005">
    <property type="protein sequence ID" value="OWU72788.1"/>
    <property type="molecule type" value="Genomic_DNA"/>
</dbReference>
<proteinExistence type="predicted"/>
<accession>A0A225NGK4</accession>
<dbReference type="AlphaFoldDB" id="A0A225NGK4"/>
<comment type="caution">
    <text evidence="1">The sequence shown here is derived from an EMBL/GenBank/DDBJ whole genome shotgun (WGS) entry which is preliminary data.</text>
</comment>
<name>A0A225NGK4_9RHOB</name>
<gene>
    <name evidence="1" type="ORF">ATO3_13725</name>
</gene>
<reference evidence="1 2" key="1">
    <citation type="submission" date="2013-04" db="EMBL/GenBank/DDBJ databases">
        <title>Oceanicola sp. 22II1-22F33 Genome Sequencing.</title>
        <authorList>
            <person name="Lai Q."/>
            <person name="Li G."/>
            <person name="Shao Z."/>
        </authorList>
    </citation>
    <scope>NUCLEOTIDE SEQUENCE [LARGE SCALE GENOMIC DNA]</scope>
    <source>
        <strain evidence="1 2">22II1-22F33</strain>
    </source>
</reference>